<evidence type="ECO:0000256" key="3">
    <source>
        <dbReference type="ARBA" id="ARBA00023133"/>
    </source>
</evidence>
<dbReference type="NCBIfam" id="TIGR00109">
    <property type="entry name" value="hemH"/>
    <property type="match status" value="1"/>
</dbReference>
<keyword evidence="8" id="KW-1185">Reference proteome</keyword>
<sequence>MKSIYQFTKFRSSTYNQSLKYLVQTQFDADNKTAILMLNLGGPNSYQEISPFLIRFFEDTSVIRIPFGLGPYIARLRGPAKINKQYEKIGGFSPLFKWTMIQGFLMSKPEGCGFLPAFRYGLPLQEDAIEFAFEKTEGRIQKFLLFSQYPQYSCSTGGNAIRNAIEQLQKYKTIQPNLEVSVIDSWHKNKFYISAMATLLNNKLKSQNLVPNETMILFTAHSLPADFVWDGEKYPYYIYESCQLVIDNLKNMGISVHFDLSYQSKVGLNKWLRPATHHALSQYIKNSKFKNIIISPMGFTSDHLETLYELDIQLMEDLKKDIESNKKNVVRCDSLNDHPQFIAALSDLVTQGLGNKKQCSSKRERCVDCKFEQCDIVNKHNL</sequence>
<dbReference type="EMBL" id="CAJJDN010000003">
    <property type="protein sequence ID" value="CAD8049062.1"/>
    <property type="molecule type" value="Genomic_DNA"/>
</dbReference>
<comment type="similarity">
    <text evidence="6">Belongs to the ferrochelatase family.</text>
</comment>
<dbReference type="OrthoDB" id="1323at2759"/>
<dbReference type="GO" id="GO:0005739">
    <property type="term" value="C:mitochondrion"/>
    <property type="evidence" value="ECO:0007669"/>
    <property type="project" value="TreeGrafter"/>
</dbReference>
<dbReference type="Pfam" id="PF00762">
    <property type="entry name" value="Ferrochelatase"/>
    <property type="match status" value="1"/>
</dbReference>
<dbReference type="PANTHER" id="PTHR11108">
    <property type="entry name" value="FERROCHELATASE"/>
    <property type="match status" value="1"/>
</dbReference>
<dbReference type="AlphaFoldDB" id="A0A8S1K946"/>
<dbReference type="InterPro" id="IPR033644">
    <property type="entry name" value="Ferrochelatase_C"/>
</dbReference>
<evidence type="ECO:0000313" key="7">
    <source>
        <dbReference type="EMBL" id="CAD8049062.1"/>
    </source>
</evidence>
<keyword evidence="5" id="KW-0627">Porphyrin biosynthesis</keyword>
<evidence type="ECO:0000313" key="8">
    <source>
        <dbReference type="Proteomes" id="UP000692954"/>
    </source>
</evidence>
<dbReference type="CDD" id="cd03411">
    <property type="entry name" value="Ferrochelatase_N"/>
    <property type="match status" value="1"/>
</dbReference>
<comment type="caution">
    <text evidence="7">The sequence shown here is derived from an EMBL/GenBank/DDBJ whole genome shotgun (WGS) entry which is preliminary data.</text>
</comment>
<comment type="pathway">
    <text evidence="1">Porphyrin-containing compound metabolism; protoheme biosynthesis.</text>
</comment>
<dbReference type="InterPro" id="IPR001015">
    <property type="entry name" value="Ferrochelatase"/>
</dbReference>
<evidence type="ECO:0000256" key="1">
    <source>
        <dbReference type="ARBA" id="ARBA00004744"/>
    </source>
</evidence>
<evidence type="ECO:0000256" key="4">
    <source>
        <dbReference type="ARBA" id="ARBA00023239"/>
    </source>
</evidence>
<dbReference type="GO" id="GO:0004325">
    <property type="term" value="F:ferrochelatase activity"/>
    <property type="evidence" value="ECO:0007669"/>
    <property type="project" value="InterPro"/>
</dbReference>
<dbReference type="PANTHER" id="PTHR11108:SF1">
    <property type="entry name" value="FERROCHELATASE, MITOCHONDRIAL"/>
    <property type="match status" value="1"/>
</dbReference>
<name>A0A8S1K946_9CILI</name>
<dbReference type="InterPro" id="IPR033659">
    <property type="entry name" value="Ferrochelatase_N"/>
</dbReference>
<proteinExistence type="inferred from homology"/>
<gene>
    <name evidence="7" type="ORF">PSON_ATCC_30995.1.T0030549</name>
</gene>
<keyword evidence="2" id="KW-0408">Iron</keyword>
<evidence type="ECO:0000256" key="5">
    <source>
        <dbReference type="ARBA" id="ARBA00023244"/>
    </source>
</evidence>
<keyword evidence="3" id="KW-0350">Heme biosynthesis</keyword>
<reference evidence="7" key="1">
    <citation type="submission" date="2021-01" db="EMBL/GenBank/DDBJ databases">
        <authorList>
            <consortium name="Genoscope - CEA"/>
            <person name="William W."/>
        </authorList>
    </citation>
    <scope>NUCLEOTIDE SEQUENCE</scope>
</reference>
<evidence type="ECO:0000256" key="6">
    <source>
        <dbReference type="RuleBase" id="RU004185"/>
    </source>
</evidence>
<accession>A0A8S1K946</accession>
<organism evidence="7 8">
    <name type="scientific">Paramecium sonneborni</name>
    <dbReference type="NCBI Taxonomy" id="65129"/>
    <lineage>
        <taxon>Eukaryota</taxon>
        <taxon>Sar</taxon>
        <taxon>Alveolata</taxon>
        <taxon>Ciliophora</taxon>
        <taxon>Intramacronucleata</taxon>
        <taxon>Oligohymenophorea</taxon>
        <taxon>Peniculida</taxon>
        <taxon>Parameciidae</taxon>
        <taxon>Paramecium</taxon>
    </lineage>
</organism>
<keyword evidence="4" id="KW-0456">Lyase</keyword>
<evidence type="ECO:0008006" key="9">
    <source>
        <dbReference type="Google" id="ProtNLM"/>
    </source>
</evidence>
<evidence type="ECO:0000256" key="2">
    <source>
        <dbReference type="ARBA" id="ARBA00023004"/>
    </source>
</evidence>
<dbReference type="HAMAP" id="MF_00323">
    <property type="entry name" value="Ferrochelatase"/>
    <property type="match status" value="1"/>
</dbReference>
<protein>
    <recommendedName>
        <fullName evidence="9">Ferrochelatase</fullName>
    </recommendedName>
</protein>
<dbReference type="Proteomes" id="UP000692954">
    <property type="component" value="Unassembled WGS sequence"/>
</dbReference>
<dbReference type="CDD" id="cd00419">
    <property type="entry name" value="Ferrochelatase_C"/>
    <property type="match status" value="1"/>
</dbReference>
<dbReference type="GO" id="GO:0006783">
    <property type="term" value="P:heme biosynthetic process"/>
    <property type="evidence" value="ECO:0007669"/>
    <property type="project" value="UniProtKB-KW"/>
</dbReference>